<keyword evidence="5 7" id="KW-0283">Flagellar rotation</keyword>
<accession>A0A8J3H6P1</accession>
<feature type="domain" description="Flagellar motor switch protein FliN-like C-terminal" evidence="9">
    <location>
        <begin position="45"/>
        <end position="116"/>
    </location>
</feature>
<dbReference type="GO" id="GO:0003774">
    <property type="term" value="F:cytoskeletal motor activity"/>
    <property type="evidence" value="ECO:0007669"/>
    <property type="project" value="UniProtKB-UniRule"/>
</dbReference>
<dbReference type="GO" id="GO:0071973">
    <property type="term" value="P:bacterial-type flagellum-dependent cell motility"/>
    <property type="evidence" value="ECO:0007669"/>
    <property type="project" value="UniProtKB-UniRule"/>
</dbReference>
<evidence type="ECO:0000256" key="5">
    <source>
        <dbReference type="ARBA" id="ARBA00022779"/>
    </source>
</evidence>
<evidence type="ECO:0000256" key="1">
    <source>
        <dbReference type="ARBA" id="ARBA00009226"/>
    </source>
</evidence>
<dbReference type="InterPro" id="IPR051469">
    <property type="entry name" value="FliN/MopA/SpaO"/>
</dbReference>
<dbReference type="PANTHER" id="PTHR43484">
    <property type="match status" value="1"/>
</dbReference>
<organism evidence="10 11">
    <name type="scientific">Pseudodonghicola xiamenensis</name>
    <dbReference type="NCBI Taxonomy" id="337702"/>
    <lineage>
        <taxon>Bacteria</taxon>
        <taxon>Pseudomonadati</taxon>
        <taxon>Pseudomonadota</taxon>
        <taxon>Alphaproteobacteria</taxon>
        <taxon>Rhodobacterales</taxon>
        <taxon>Paracoccaceae</taxon>
        <taxon>Pseudodonghicola</taxon>
    </lineage>
</organism>
<dbReference type="PRINTS" id="PR00956">
    <property type="entry name" value="FLGMOTORFLIN"/>
</dbReference>
<comment type="caution">
    <text evidence="10">The sequence shown here is derived from an EMBL/GenBank/DDBJ whole genome shotgun (WGS) entry which is preliminary data.</text>
</comment>
<dbReference type="GO" id="GO:0005886">
    <property type="term" value="C:plasma membrane"/>
    <property type="evidence" value="ECO:0007669"/>
    <property type="project" value="UniProtKB-SubCell"/>
</dbReference>
<gene>
    <name evidence="10" type="ORF">GCM10010961_12330</name>
</gene>
<protein>
    <recommendedName>
        <fullName evidence="2 7">Flagellar motor switch protein FliN</fullName>
    </recommendedName>
</protein>
<proteinExistence type="inferred from homology"/>
<evidence type="ECO:0000259" key="9">
    <source>
        <dbReference type="Pfam" id="PF01052"/>
    </source>
</evidence>
<dbReference type="NCBIfam" id="TIGR02480">
    <property type="entry name" value="fliN"/>
    <property type="match status" value="1"/>
</dbReference>
<evidence type="ECO:0000256" key="4">
    <source>
        <dbReference type="ARBA" id="ARBA00022500"/>
    </source>
</evidence>
<dbReference type="Proteomes" id="UP000611500">
    <property type="component" value="Unassembled WGS sequence"/>
</dbReference>
<evidence type="ECO:0000256" key="6">
    <source>
        <dbReference type="ARBA" id="ARBA00023136"/>
    </source>
</evidence>
<reference evidence="10" key="2">
    <citation type="submission" date="2020-09" db="EMBL/GenBank/DDBJ databases">
        <authorList>
            <person name="Sun Q."/>
            <person name="Zhou Y."/>
        </authorList>
    </citation>
    <scope>NUCLEOTIDE SEQUENCE</scope>
    <source>
        <strain evidence="10">CGMCC 1.7081</strain>
    </source>
</reference>
<dbReference type="GO" id="GO:0009425">
    <property type="term" value="C:bacterial-type flagellum basal body"/>
    <property type="evidence" value="ECO:0007669"/>
    <property type="project" value="UniProtKB-SubCell"/>
</dbReference>
<dbReference type="EMBL" id="BNAP01000003">
    <property type="protein sequence ID" value="GHG85340.1"/>
    <property type="molecule type" value="Genomic_DNA"/>
</dbReference>
<reference evidence="10" key="1">
    <citation type="journal article" date="2014" name="Int. J. Syst. Evol. Microbiol.">
        <title>Complete genome sequence of Corynebacterium casei LMG S-19264T (=DSM 44701T), isolated from a smear-ripened cheese.</title>
        <authorList>
            <consortium name="US DOE Joint Genome Institute (JGI-PGF)"/>
            <person name="Walter F."/>
            <person name="Albersmeier A."/>
            <person name="Kalinowski J."/>
            <person name="Ruckert C."/>
        </authorList>
    </citation>
    <scope>NUCLEOTIDE SEQUENCE</scope>
    <source>
        <strain evidence="10">CGMCC 1.7081</strain>
    </source>
</reference>
<dbReference type="Pfam" id="PF01052">
    <property type="entry name" value="FliMN_C"/>
    <property type="match status" value="1"/>
</dbReference>
<dbReference type="InterPro" id="IPR012826">
    <property type="entry name" value="FliN"/>
</dbReference>
<evidence type="ECO:0000256" key="7">
    <source>
        <dbReference type="RuleBase" id="RU362074"/>
    </source>
</evidence>
<sequence>MSDTETPNMADPASGTEEHGAAAAEKTSLKDVAVAAAAGGRNVDALLNVRLDVRVVLGRSRMPISELLELSKGAVIELDRKVGEPVDIMINDRLVARGDLVKVQGDRIGVALREIVKDFISDA</sequence>
<dbReference type="SUPFAM" id="SSF101801">
    <property type="entry name" value="Surface presentation of antigens (SPOA)"/>
    <property type="match status" value="1"/>
</dbReference>
<dbReference type="GO" id="GO:0006935">
    <property type="term" value="P:chemotaxis"/>
    <property type="evidence" value="ECO:0007669"/>
    <property type="project" value="UniProtKB-KW"/>
</dbReference>
<dbReference type="InterPro" id="IPR001543">
    <property type="entry name" value="FliN-like_C"/>
</dbReference>
<keyword evidence="6 7" id="KW-0472">Membrane</keyword>
<name>A0A8J3H6P1_9RHOB</name>
<comment type="subcellular location">
    <subcellularLocation>
        <location evidence="7">Cell membrane</location>
        <topology evidence="7">Peripheral membrane protein</topology>
        <orientation evidence="7">Cytoplasmic side</orientation>
    </subcellularLocation>
    <subcellularLocation>
        <location evidence="7">Bacterial flagellum basal body</location>
    </subcellularLocation>
</comment>
<dbReference type="InterPro" id="IPR036429">
    <property type="entry name" value="SpoA-like_sf"/>
</dbReference>
<evidence type="ECO:0000256" key="8">
    <source>
        <dbReference type="SAM" id="MobiDB-lite"/>
    </source>
</evidence>
<comment type="similarity">
    <text evidence="1 7">Belongs to the FliN/MopA/SpaO family.</text>
</comment>
<dbReference type="PANTHER" id="PTHR43484:SF1">
    <property type="entry name" value="FLAGELLAR MOTOR SWITCH PROTEIN FLIN"/>
    <property type="match status" value="1"/>
</dbReference>
<keyword evidence="11" id="KW-1185">Reference proteome</keyword>
<comment type="function">
    <text evidence="7">FliN is one of three proteins (FliG, FliN, FliM) that form the rotor-mounted switch complex (C ring), located at the base of the basal body. This complex interacts with the CheY and CheZ chemotaxis proteins, in addition to contacting components of the motor that determine the direction of flagellar rotation.</text>
</comment>
<keyword evidence="7" id="KW-0975">Bacterial flagellum</keyword>
<feature type="region of interest" description="Disordered" evidence="8">
    <location>
        <begin position="1"/>
        <end position="24"/>
    </location>
</feature>
<dbReference type="AlphaFoldDB" id="A0A8J3H6P1"/>
<dbReference type="Gene3D" id="2.30.330.10">
    <property type="entry name" value="SpoA-like"/>
    <property type="match status" value="1"/>
</dbReference>
<evidence type="ECO:0000313" key="11">
    <source>
        <dbReference type="Proteomes" id="UP000611500"/>
    </source>
</evidence>
<evidence type="ECO:0000256" key="2">
    <source>
        <dbReference type="ARBA" id="ARBA00021897"/>
    </source>
</evidence>
<evidence type="ECO:0000313" key="10">
    <source>
        <dbReference type="EMBL" id="GHG85340.1"/>
    </source>
</evidence>
<evidence type="ECO:0000256" key="3">
    <source>
        <dbReference type="ARBA" id="ARBA00022475"/>
    </source>
</evidence>
<keyword evidence="3 7" id="KW-1003">Cell membrane</keyword>
<keyword evidence="4 7" id="KW-0145">Chemotaxis</keyword>
<dbReference type="InterPro" id="IPR001172">
    <property type="entry name" value="FliN_T3SS_HrcQb"/>
</dbReference>
<dbReference type="RefSeq" id="WP_028092533.1">
    <property type="nucleotide sequence ID" value="NZ_BNAP01000003.1"/>
</dbReference>